<proteinExistence type="predicted"/>
<dbReference type="EMBL" id="PYGK01000005">
    <property type="protein sequence ID" value="PSL30696.1"/>
    <property type="molecule type" value="Genomic_DNA"/>
</dbReference>
<evidence type="ECO:0000256" key="1">
    <source>
        <dbReference type="SAM" id="SignalP"/>
    </source>
</evidence>
<dbReference type="Proteomes" id="UP000240978">
    <property type="component" value="Unassembled WGS sequence"/>
</dbReference>
<gene>
    <name evidence="2" type="ORF">CLV42_10557</name>
</gene>
<name>A0A2P8G9Q4_9BACT</name>
<keyword evidence="3" id="KW-1185">Reference proteome</keyword>
<dbReference type="RefSeq" id="WP_106602551.1">
    <property type="nucleotide sequence ID" value="NZ_PYGK01000005.1"/>
</dbReference>
<reference evidence="2 3" key="1">
    <citation type="submission" date="2018-03" db="EMBL/GenBank/DDBJ databases">
        <title>Genomic Encyclopedia of Archaeal and Bacterial Type Strains, Phase II (KMG-II): from individual species to whole genera.</title>
        <authorList>
            <person name="Goeker M."/>
        </authorList>
    </citation>
    <scope>NUCLEOTIDE SEQUENCE [LARGE SCALE GENOMIC DNA]</scope>
    <source>
        <strain evidence="2 3">DSM 18107</strain>
    </source>
</reference>
<sequence length="116" mass="12025">MKKARIILSAVAILAVVGGAFAFNAAKFNGLRAFTYTTEYTTLGTVYTAAASVYLPITPARFITNATANPLTTVYSTTGTTTTAAITLIELNGTATITFPAWTGVSVPATHTTAVN</sequence>
<feature type="signal peptide" evidence="1">
    <location>
        <begin position="1"/>
        <end position="22"/>
    </location>
</feature>
<comment type="caution">
    <text evidence="2">The sequence shown here is derived from an EMBL/GenBank/DDBJ whole genome shotgun (WGS) entry which is preliminary data.</text>
</comment>
<evidence type="ECO:0000313" key="3">
    <source>
        <dbReference type="Proteomes" id="UP000240978"/>
    </source>
</evidence>
<evidence type="ECO:0000313" key="2">
    <source>
        <dbReference type="EMBL" id="PSL30696.1"/>
    </source>
</evidence>
<accession>A0A2P8G9Q4</accession>
<dbReference type="AlphaFoldDB" id="A0A2P8G9Q4"/>
<protein>
    <submittedName>
        <fullName evidence="2">Uncharacterized protein</fullName>
    </submittedName>
</protein>
<keyword evidence="1" id="KW-0732">Signal</keyword>
<organism evidence="2 3">
    <name type="scientific">Chitinophaga ginsengisoli</name>
    <dbReference type="NCBI Taxonomy" id="363837"/>
    <lineage>
        <taxon>Bacteria</taxon>
        <taxon>Pseudomonadati</taxon>
        <taxon>Bacteroidota</taxon>
        <taxon>Chitinophagia</taxon>
        <taxon>Chitinophagales</taxon>
        <taxon>Chitinophagaceae</taxon>
        <taxon>Chitinophaga</taxon>
    </lineage>
</organism>
<feature type="chain" id="PRO_5015192788" evidence="1">
    <location>
        <begin position="23"/>
        <end position="116"/>
    </location>
</feature>